<accession>A0A6J6HDQ2</accession>
<sequence>MTDILNTESMSTAEIRVARAALQSQEDVISFVRRMAQGRCDLARDEQRRRVDGTPASGISVSDIANVFGQEHGGGSSRPPRETNISAEHPLFVELETLCQEISFGELRTLDDQSLENVVQQLSRFEVSQSIERKALFASIDALTTQLVKRYKDDGVNVDSLLAD</sequence>
<dbReference type="InterPro" id="IPR055209">
    <property type="entry name" value="RsiG-like_dom"/>
</dbReference>
<dbReference type="CDD" id="cd21107">
    <property type="entry name" value="RsiG"/>
    <property type="match status" value="1"/>
</dbReference>
<dbReference type="EMBL" id="CAEZUN010000170">
    <property type="protein sequence ID" value="CAB4610059.1"/>
    <property type="molecule type" value="Genomic_DNA"/>
</dbReference>
<evidence type="ECO:0000313" key="2">
    <source>
        <dbReference type="EMBL" id="CAB4610059.1"/>
    </source>
</evidence>
<organism evidence="2">
    <name type="scientific">freshwater metagenome</name>
    <dbReference type="NCBI Taxonomy" id="449393"/>
    <lineage>
        <taxon>unclassified sequences</taxon>
        <taxon>metagenomes</taxon>
        <taxon>ecological metagenomes</taxon>
    </lineage>
</organism>
<dbReference type="Pfam" id="PF22802">
    <property type="entry name" value="RsiG"/>
    <property type="match status" value="1"/>
</dbReference>
<name>A0A6J6HDQ2_9ZZZZ</name>
<dbReference type="InterPro" id="IPR049575">
    <property type="entry name" value="RsiG-like"/>
</dbReference>
<protein>
    <submittedName>
        <fullName evidence="2">Unannotated protein</fullName>
    </submittedName>
</protein>
<gene>
    <name evidence="2" type="ORF">UFOPK1826_01199</name>
</gene>
<feature type="domain" description="RsiG-like" evidence="1">
    <location>
        <begin position="8"/>
        <end position="56"/>
    </location>
</feature>
<reference evidence="2" key="1">
    <citation type="submission" date="2020-05" db="EMBL/GenBank/DDBJ databases">
        <authorList>
            <person name="Chiriac C."/>
            <person name="Salcher M."/>
            <person name="Ghai R."/>
            <person name="Kavagutti S V."/>
        </authorList>
    </citation>
    <scope>NUCLEOTIDE SEQUENCE</scope>
</reference>
<evidence type="ECO:0000259" key="1">
    <source>
        <dbReference type="Pfam" id="PF22802"/>
    </source>
</evidence>
<dbReference type="AlphaFoldDB" id="A0A6J6HDQ2"/>
<proteinExistence type="predicted"/>